<reference evidence="4" key="1">
    <citation type="submission" date="2020-10" db="EMBL/GenBank/DDBJ databases">
        <authorList>
            <person name="Gilroy R."/>
        </authorList>
    </citation>
    <scope>NUCLEOTIDE SEQUENCE</scope>
    <source>
        <strain evidence="4">4920</strain>
    </source>
</reference>
<protein>
    <submittedName>
        <fullName evidence="4">Flavodoxin family protein</fullName>
    </submittedName>
</protein>
<name>A0A9D1NH58_9FIRM</name>
<feature type="domain" description="NADPH-dependent FMN reductase-like" evidence="3">
    <location>
        <begin position="1"/>
        <end position="104"/>
    </location>
</feature>
<dbReference type="InterPro" id="IPR051796">
    <property type="entry name" value="ISF_SsuE-like"/>
</dbReference>
<proteinExistence type="predicted"/>
<evidence type="ECO:0000256" key="2">
    <source>
        <dbReference type="ARBA" id="ARBA00022643"/>
    </source>
</evidence>
<evidence type="ECO:0000313" key="4">
    <source>
        <dbReference type="EMBL" id="HIV02491.1"/>
    </source>
</evidence>
<dbReference type="PANTHER" id="PTHR43278:SF2">
    <property type="entry name" value="IRON-SULFUR FLAVOPROTEIN"/>
    <property type="match status" value="1"/>
</dbReference>
<accession>A0A9D1NH58</accession>
<evidence type="ECO:0000256" key="1">
    <source>
        <dbReference type="ARBA" id="ARBA00022630"/>
    </source>
</evidence>
<dbReference type="GO" id="GO:0016491">
    <property type="term" value="F:oxidoreductase activity"/>
    <property type="evidence" value="ECO:0007669"/>
    <property type="project" value="InterPro"/>
</dbReference>
<dbReference type="AlphaFoldDB" id="A0A9D1NH58"/>
<dbReference type="Gene3D" id="3.40.50.360">
    <property type="match status" value="1"/>
</dbReference>
<keyword evidence="2" id="KW-0288">FMN</keyword>
<dbReference type="Pfam" id="PF03358">
    <property type="entry name" value="FMN_red"/>
    <property type="match status" value="1"/>
</dbReference>
<keyword evidence="1" id="KW-0285">Flavoprotein</keyword>
<dbReference type="SUPFAM" id="SSF52218">
    <property type="entry name" value="Flavoproteins"/>
    <property type="match status" value="1"/>
</dbReference>
<organism evidence="4 5">
    <name type="scientific">Candidatus Aphodoplasma excrementigallinarum</name>
    <dbReference type="NCBI Taxonomy" id="2840673"/>
    <lineage>
        <taxon>Bacteria</taxon>
        <taxon>Bacillati</taxon>
        <taxon>Bacillota</taxon>
        <taxon>Clostridia</taxon>
        <taxon>Eubacteriales</taxon>
        <taxon>Candidatus Aphodoplasma</taxon>
    </lineage>
</organism>
<dbReference type="PANTHER" id="PTHR43278">
    <property type="entry name" value="NAD(P)H-DEPENDENT FMN-CONTAINING OXIDOREDUCTASE YWQN-RELATED"/>
    <property type="match status" value="1"/>
</dbReference>
<dbReference type="InterPro" id="IPR029039">
    <property type="entry name" value="Flavoprotein-like_sf"/>
</dbReference>
<reference evidence="4" key="2">
    <citation type="journal article" date="2021" name="PeerJ">
        <title>Extensive microbial diversity within the chicken gut microbiome revealed by metagenomics and culture.</title>
        <authorList>
            <person name="Gilroy R."/>
            <person name="Ravi A."/>
            <person name="Getino M."/>
            <person name="Pursley I."/>
            <person name="Horton D.L."/>
            <person name="Alikhan N.F."/>
            <person name="Baker D."/>
            <person name="Gharbi K."/>
            <person name="Hall N."/>
            <person name="Watson M."/>
            <person name="Adriaenssens E.M."/>
            <person name="Foster-Nyarko E."/>
            <person name="Jarju S."/>
            <person name="Secka A."/>
            <person name="Antonio M."/>
            <person name="Oren A."/>
            <person name="Chaudhuri R.R."/>
            <person name="La Ragione R."/>
            <person name="Hildebrand F."/>
            <person name="Pallen M.J."/>
        </authorList>
    </citation>
    <scope>NUCLEOTIDE SEQUENCE</scope>
    <source>
        <strain evidence="4">4920</strain>
    </source>
</reference>
<dbReference type="EMBL" id="DVOF01000085">
    <property type="protein sequence ID" value="HIV02491.1"/>
    <property type="molecule type" value="Genomic_DNA"/>
</dbReference>
<comment type="caution">
    <text evidence="4">The sequence shown here is derived from an EMBL/GenBank/DDBJ whole genome shotgun (WGS) entry which is preliminary data.</text>
</comment>
<sequence length="119" mass="13032">MKVLAISASPRTGGNSDVLCDQFLKGAEEAGHESAKIRLGEKHISPCTACYGCIKSHTCVKKDDMASIQQRMIDADVIVLATPVYFYSMAAQMKMMIDRCLARYRQMAGIQNGKRNQGG</sequence>
<dbReference type="Proteomes" id="UP000886743">
    <property type="component" value="Unassembled WGS sequence"/>
</dbReference>
<evidence type="ECO:0000313" key="5">
    <source>
        <dbReference type="Proteomes" id="UP000886743"/>
    </source>
</evidence>
<gene>
    <name evidence="4" type="ORF">IAC74_02860</name>
</gene>
<dbReference type="InterPro" id="IPR005025">
    <property type="entry name" value="FMN_Rdtase-like_dom"/>
</dbReference>
<evidence type="ECO:0000259" key="3">
    <source>
        <dbReference type="Pfam" id="PF03358"/>
    </source>
</evidence>